<organism evidence="2 3">
    <name type="scientific">Nocardioides kribbensis</name>
    <dbReference type="NCBI Taxonomy" id="305517"/>
    <lineage>
        <taxon>Bacteria</taxon>
        <taxon>Bacillati</taxon>
        <taxon>Actinomycetota</taxon>
        <taxon>Actinomycetes</taxon>
        <taxon>Propionibacteriales</taxon>
        <taxon>Nocardioidaceae</taxon>
        <taxon>Nocardioides</taxon>
    </lineage>
</organism>
<evidence type="ECO:0000313" key="3">
    <source>
        <dbReference type="Proteomes" id="UP001482520"/>
    </source>
</evidence>
<feature type="domain" description="DinB-like" evidence="1">
    <location>
        <begin position="27"/>
        <end position="160"/>
    </location>
</feature>
<dbReference type="EMBL" id="JBEGDP010000009">
    <property type="protein sequence ID" value="MEQ7847613.1"/>
    <property type="molecule type" value="Genomic_DNA"/>
</dbReference>
<dbReference type="SUPFAM" id="SSF109854">
    <property type="entry name" value="DinB/YfiT-like putative metalloenzymes"/>
    <property type="match status" value="1"/>
</dbReference>
<dbReference type="InterPro" id="IPR024775">
    <property type="entry name" value="DinB-like"/>
</dbReference>
<protein>
    <submittedName>
        <fullName evidence="2">DinB family protein</fullName>
    </submittedName>
</protein>
<evidence type="ECO:0000313" key="2">
    <source>
        <dbReference type="EMBL" id="MEQ7847613.1"/>
    </source>
</evidence>
<accession>A0ABV1NYM2</accession>
<dbReference type="InterPro" id="IPR034660">
    <property type="entry name" value="DinB/YfiT-like"/>
</dbReference>
<gene>
    <name evidence="2" type="ORF">V6R90_10010</name>
</gene>
<dbReference type="Gene3D" id="1.20.120.450">
    <property type="entry name" value="dinb family like domain"/>
    <property type="match status" value="1"/>
</dbReference>
<proteinExistence type="predicted"/>
<dbReference type="RefSeq" id="WP_056862196.1">
    <property type="nucleotide sequence ID" value="NZ_JBEFCW010000320.1"/>
</dbReference>
<dbReference type="Pfam" id="PF12867">
    <property type="entry name" value="DinB_2"/>
    <property type="match status" value="1"/>
</dbReference>
<reference evidence="2 3" key="1">
    <citation type="submission" date="2024-02" db="EMBL/GenBank/DDBJ databases">
        <title>Full genome sequence of Nocardioides kribbensis.</title>
        <authorList>
            <person name="Poletto B.L."/>
            <person name="Silva G."/>
            <person name="Galante D."/>
            <person name="Campos K.R."/>
            <person name="Santos M.B.N."/>
            <person name="Sacchi C.T."/>
        </authorList>
    </citation>
    <scope>NUCLEOTIDE SEQUENCE [LARGE SCALE GENOMIC DNA]</scope>
    <source>
        <strain evidence="2 3">O4R</strain>
    </source>
</reference>
<dbReference type="Proteomes" id="UP001482520">
    <property type="component" value="Unassembled WGS sequence"/>
</dbReference>
<sequence>MVDADTTDATTTGPPAAIAQALADADRDLGRLDAALAELTDGDLHRAHRDGGWTVAQVVSHINMCAILWLGDMRRLEADPELDFFFREEVGHDLTGYPPPTIDLARGQLARTRRTLATAGAVVPAELLARTVTIPDLGTMTVEEWTPLIVGHASGHTEQAFEIMRDRGFAPEGV</sequence>
<name>A0ABV1NYM2_9ACTN</name>
<evidence type="ECO:0000259" key="1">
    <source>
        <dbReference type="Pfam" id="PF12867"/>
    </source>
</evidence>
<comment type="caution">
    <text evidence="2">The sequence shown here is derived from an EMBL/GenBank/DDBJ whole genome shotgun (WGS) entry which is preliminary data.</text>
</comment>
<keyword evidence="3" id="KW-1185">Reference proteome</keyword>